<evidence type="ECO:0000313" key="1">
    <source>
        <dbReference type="EMBL" id="KAJ9598544.1"/>
    </source>
</evidence>
<comment type="caution">
    <text evidence="1">The sequence shown here is derived from an EMBL/GenBank/DDBJ whole genome shotgun (WGS) entry which is preliminary data.</text>
</comment>
<evidence type="ECO:0000313" key="2">
    <source>
        <dbReference type="Proteomes" id="UP001233999"/>
    </source>
</evidence>
<dbReference type="Proteomes" id="UP001233999">
    <property type="component" value="Unassembled WGS sequence"/>
</dbReference>
<reference evidence="1" key="2">
    <citation type="submission" date="2023-05" db="EMBL/GenBank/DDBJ databases">
        <authorList>
            <person name="Fouks B."/>
        </authorList>
    </citation>
    <scope>NUCLEOTIDE SEQUENCE</scope>
    <source>
        <strain evidence="1">Stay&amp;Tobe</strain>
        <tissue evidence="1">Testes</tissue>
    </source>
</reference>
<sequence length="139" mass="15917">PMAESNMKDNCSELQNLKGRIDRLLQHRIHSASPSMDQSGLSENSRSMYKQWYERTEKLGAENEKNECEDYHQTGGPRFSCTASVRVEQNSTETLTEKYLAYYSEQDVISKFIRSTFHEAPNSNSIGDQTDRSILSIIV</sequence>
<organism evidence="1 2">
    <name type="scientific">Diploptera punctata</name>
    <name type="common">Pacific beetle cockroach</name>
    <dbReference type="NCBI Taxonomy" id="6984"/>
    <lineage>
        <taxon>Eukaryota</taxon>
        <taxon>Metazoa</taxon>
        <taxon>Ecdysozoa</taxon>
        <taxon>Arthropoda</taxon>
        <taxon>Hexapoda</taxon>
        <taxon>Insecta</taxon>
        <taxon>Pterygota</taxon>
        <taxon>Neoptera</taxon>
        <taxon>Polyneoptera</taxon>
        <taxon>Dictyoptera</taxon>
        <taxon>Blattodea</taxon>
        <taxon>Blaberoidea</taxon>
        <taxon>Blaberidae</taxon>
        <taxon>Diplopterinae</taxon>
        <taxon>Diploptera</taxon>
    </lineage>
</organism>
<protein>
    <submittedName>
        <fullName evidence="1">Uncharacterized protein</fullName>
    </submittedName>
</protein>
<accession>A0AAD8EQN3</accession>
<proteinExistence type="predicted"/>
<keyword evidence="2" id="KW-1185">Reference proteome</keyword>
<feature type="non-terminal residue" evidence="1">
    <location>
        <position position="139"/>
    </location>
</feature>
<gene>
    <name evidence="1" type="ORF">L9F63_010776</name>
</gene>
<feature type="non-terminal residue" evidence="1">
    <location>
        <position position="1"/>
    </location>
</feature>
<dbReference type="AlphaFoldDB" id="A0AAD8EQN3"/>
<reference evidence="1" key="1">
    <citation type="journal article" date="2023" name="IScience">
        <title>Live-bearing cockroach genome reveals convergent evolutionary mechanisms linked to viviparity in insects and beyond.</title>
        <authorList>
            <person name="Fouks B."/>
            <person name="Harrison M.C."/>
            <person name="Mikhailova A.A."/>
            <person name="Marchal E."/>
            <person name="English S."/>
            <person name="Carruthers M."/>
            <person name="Jennings E.C."/>
            <person name="Chiamaka E.L."/>
            <person name="Frigard R.A."/>
            <person name="Pippel M."/>
            <person name="Attardo G.M."/>
            <person name="Benoit J.B."/>
            <person name="Bornberg-Bauer E."/>
            <person name="Tobe S.S."/>
        </authorList>
    </citation>
    <scope>NUCLEOTIDE SEQUENCE</scope>
    <source>
        <strain evidence="1">Stay&amp;Tobe</strain>
    </source>
</reference>
<name>A0AAD8EQN3_DIPPU</name>
<dbReference type="EMBL" id="JASPKZ010001210">
    <property type="protein sequence ID" value="KAJ9598544.1"/>
    <property type="molecule type" value="Genomic_DNA"/>
</dbReference>